<sequence length="523" mass="59309">MVLRMPRPEKSKSGIYYFRMRVPQHLIPLVGTDVVKRSLNTRDPREATIAHARVLQEVKARWVQLSAGVISLTQKQAVAMSGEIYRAMVAENEDNPGDPLAREGALLEDHLQLRPDKVKVAQITKDADLFQRTLENLKTRRNDKAINAYLERHGYRVDPQSMELLRKAVGTAVLQAKEHLLKLSNGDFRSDPDADRFPPLELVIKQAPKSPETADKYSLLQVFEDYTNEKQTGHTTYKKWKGIIKKAALEVTDIRDLTSEWVIDWKDRLLRSGLSAVSVQDGYLACLKATCNWAKANKRISINPVDDIAVAVPRKKKTREKSFTAQEVKTILTASLGPPPQRCGPEMKAAYRWIPWLCAYTGARVGEIAQLRKQDVQHHDGYPLIWITPDAGTTKDGNARFVAVHPHLIEQGFLDFVRSRRTGPLFYDPSRHRGGTEGNPQYNKVGERLAGWVRKLGVDDIRIRPNHAWRHLFKTEARGVYMDVGTRDYMQGHVPATEGEAYGGFKPHVLAHEIAKLPRFEID</sequence>
<evidence type="ECO:0000256" key="1">
    <source>
        <dbReference type="ARBA" id="ARBA00008857"/>
    </source>
</evidence>
<dbReference type="AlphaFoldDB" id="K2Q2N0"/>
<dbReference type="GO" id="GO:0003677">
    <property type="term" value="F:DNA binding"/>
    <property type="evidence" value="ECO:0007669"/>
    <property type="project" value="UniProtKB-KW"/>
</dbReference>
<proteinExistence type="inferred from homology"/>
<dbReference type="Gene3D" id="1.10.443.10">
    <property type="entry name" value="Intergrase catalytic core"/>
    <property type="match status" value="1"/>
</dbReference>
<dbReference type="InterPro" id="IPR011010">
    <property type="entry name" value="DNA_brk_join_enz"/>
</dbReference>
<dbReference type="InterPro" id="IPR050090">
    <property type="entry name" value="Tyrosine_recombinase_XerCD"/>
</dbReference>
<keyword evidence="3" id="KW-0238">DNA-binding</keyword>
<evidence type="ECO:0000259" key="5">
    <source>
        <dbReference type="Pfam" id="PF20172"/>
    </source>
</evidence>
<dbReference type="InterPro" id="IPR010998">
    <property type="entry name" value="Integrase_recombinase_N"/>
</dbReference>
<evidence type="ECO:0000313" key="7">
    <source>
        <dbReference type="Proteomes" id="UP000007123"/>
    </source>
</evidence>
<dbReference type="SUPFAM" id="SSF56349">
    <property type="entry name" value="DNA breaking-rejoining enzymes"/>
    <property type="match status" value="1"/>
</dbReference>
<evidence type="ECO:0000256" key="3">
    <source>
        <dbReference type="ARBA" id="ARBA00023125"/>
    </source>
</evidence>
<feature type="domain" description="DUF6538" evidence="5">
    <location>
        <begin position="12"/>
        <end position="65"/>
    </location>
</feature>
<dbReference type="eggNOG" id="COG0582">
    <property type="taxonomic scope" value="Bacteria"/>
</dbReference>
<comment type="similarity">
    <text evidence="1">Belongs to the 'phage' integrase family.</text>
</comment>
<evidence type="ECO:0000313" key="6">
    <source>
        <dbReference type="EMBL" id="EKF59410.1"/>
    </source>
</evidence>
<dbReference type="InterPro" id="IPR046668">
    <property type="entry name" value="DUF6538"/>
</dbReference>
<dbReference type="Gene3D" id="1.10.150.130">
    <property type="match status" value="1"/>
</dbReference>
<evidence type="ECO:0000256" key="2">
    <source>
        <dbReference type="ARBA" id="ARBA00022908"/>
    </source>
</evidence>
<dbReference type="GO" id="GO:0006310">
    <property type="term" value="P:DNA recombination"/>
    <property type="evidence" value="ECO:0007669"/>
    <property type="project" value="UniProtKB-KW"/>
</dbReference>
<evidence type="ECO:0000256" key="4">
    <source>
        <dbReference type="ARBA" id="ARBA00023172"/>
    </source>
</evidence>
<protein>
    <submittedName>
        <fullName evidence="6">Phage integrase family protein</fullName>
    </submittedName>
</protein>
<dbReference type="Pfam" id="PF20172">
    <property type="entry name" value="DUF6538"/>
    <property type="match status" value="1"/>
</dbReference>
<dbReference type="EMBL" id="ALJF01000009">
    <property type="protein sequence ID" value="EKF59410.1"/>
    <property type="molecule type" value="Genomic_DNA"/>
</dbReference>
<organism evidence="6 7">
    <name type="scientific">Agrobacterium albertimagni AOL15</name>
    <dbReference type="NCBI Taxonomy" id="1156935"/>
    <lineage>
        <taxon>Bacteria</taxon>
        <taxon>Pseudomonadati</taxon>
        <taxon>Pseudomonadota</taxon>
        <taxon>Alphaproteobacteria</taxon>
        <taxon>Hyphomicrobiales</taxon>
        <taxon>Rhizobiaceae</taxon>
        <taxon>Rhizobium/Agrobacterium group</taxon>
        <taxon>Agrobacterium</taxon>
    </lineage>
</organism>
<dbReference type="InterPro" id="IPR013762">
    <property type="entry name" value="Integrase-like_cat_sf"/>
</dbReference>
<dbReference type="STRING" id="1156935.QWE_11446"/>
<name>K2Q2N0_9HYPH</name>
<dbReference type="GO" id="GO:0015074">
    <property type="term" value="P:DNA integration"/>
    <property type="evidence" value="ECO:0007669"/>
    <property type="project" value="UniProtKB-KW"/>
</dbReference>
<accession>K2Q2N0</accession>
<dbReference type="PANTHER" id="PTHR30349">
    <property type="entry name" value="PHAGE INTEGRASE-RELATED"/>
    <property type="match status" value="1"/>
</dbReference>
<keyword evidence="4" id="KW-0233">DNA recombination</keyword>
<keyword evidence="7" id="KW-1185">Reference proteome</keyword>
<dbReference type="Proteomes" id="UP000007123">
    <property type="component" value="Unassembled WGS sequence"/>
</dbReference>
<dbReference type="PANTHER" id="PTHR30349:SF41">
    <property type="entry name" value="INTEGRASE_RECOMBINASE PROTEIN MJ0367-RELATED"/>
    <property type="match status" value="1"/>
</dbReference>
<dbReference type="PATRIC" id="fig|1156935.5.peg.2310"/>
<comment type="caution">
    <text evidence="6">The sequence shown here is derived from an EMBL/GenBank/DDBJ whole genome shotgun (WGS) entry which is preliminary data.</text>
</comment>
<gene>
    <name evidence="6" type="ORF">QWE_11446</name>
</gene>
<reference evidence="6 7" key="1">
    <citation type="journal article" date="2012" name="J. Bacteriol.">
        <title>Draft Genome Sequence of Agrobacterium albertimagni Strain AOL15.</title>
        <authorList>
            <person name="Trimble W.L."/>
            <person name="Phung le T."/>
            <person name="Meyer F."/>
            <person name="Gilbert J.A."/>
            <person name="Silver S."/>
        </authorList>
    </citation>
    <scope>NUCLEOTIDE SEQUENCE [LARGE SCALE GENOMIC DNA]</scope>
    <source>
        <strain evidence="6 7">AOL15</strain>
    </source>
</reference>
<keyword evidence="2" id="KW-0229">DNA integration</keyword>